<dbReference type="Pfam" id="PF01613">
    <property type="entry name" value="Flavin_Reduct"/>
    <property type="match status" value="1"/>
</dbReference>
<evidence type="ECO:0000313" key="2">
    <source>
        <dbReference type="EMBL" id="MQT11422.1"/>
    </source>
</evidence>
<dbReference type="PANTHER" id="PTHR43812:SF2">
    <property type="entry name" value="FLAVIN REDUCTASE LIKE DOMAIN-CONTAINING PROTEIN"/>
    <property type="match status" value="1"/>
</dbReference>
<gene>
    <name evidence="2" type="ORF">F0357_01775</name>
</gene>
<dbReference type="PANTHER" id="PTHR43812">
    <property type="entry name" value="BLR2425 PROTEIN"/>
    <property type="match status" value="1"/>
</dbReference>
<dbReference type="EMBL" id="VWNA01000001">
    <property type="protein sequence ID" value="MQT11422.1"/>
    <property type="molecule type" value="Genomic_DNA"/>
</dbReference>
<dbReference type="InterPro" id="IPR012349">
    <property type="entry name" value="Split_barrel_FMN-bd"/>
</dbReference>
<evidence type="ECO:0000259" key="1">
    <source>
        <dbReference type="SMART" id="SM00903"/>
    </source>
</evidence>
<name>A0A6A7Y0S2_9HYPH</name>
<comment type="caution">
    <text evidence="2">The sequence shown here is derived from an EMBL/GenBank/DDBJ whole genome shotgun (WGS) entry which is preliminary data.</text>
</comment>
<dbReference type="SUPFAM" id="SSF50475">
    <property type="entry name" value="FMN-binding split barrel"/>
    <property type="match status" value="1"/>
</dbReference>
<protein>
    <submittedName>
        <fullName evidence="2">Flavin reductase family protein</fullName>
    </submittedName>
</protein>
<dbReference type="GO" id="GO:0016646">
    <property type="term" value="F:oxidoreductase activity, acting on the CH-NH group of donors, NAD or NADP as acceptor"/>
    <property type="evidence" value="ECO:0007669"/>
    <property type="project" value="UniProtKB-ARBA"/>
</dbReference>
<dbReference type="Proteomes" id="UP000332515">
    <property type="component" value="Unassembled WGS sequence"/>
</dbReference>
<organism evidence="2 3">
    <name type="scientific">Segnochrobactrum spirostomi</name>
    <dbReference type="NCBI Taxonomy" id="2608987"/>
    <lineage>
        <taxon>Bacteria</taxon>
        <taxon>Pseudomonadati</taxon>
        <taxon>Pseudomonadota</taxon>
        <taxon>Alphaproteobacteria</taxon>
        <taxon>Hyphomicrobiales</taxon>
        <taxon>Segnochrobactraceae</taxon>
        <taxon>Segnochrobactrum</taxon>
    </lineage>
</organism>
<feature type="domain" description="Flavin reductase like" evidence="1">
    <location>
        <begin position="21"/>
        <end position="172"/>
    </location>
</feature>
<dbReference type="InterPro" id="IPR002563">
    <property type="entry name" value="Flavin_Rdtase-like_dom"/>
</dbReference>
<dbReference type="Gene3D" id="2.30.110.10">
    <property type="entry name" value="Electron Transport, Fmn-binding Protein, Chain A"/>
    <property type="match status" value="1"/>
</dbReference>
<evidence type="ECO:0000313" key="3">
    <source>
        <dbReference type="Proteomes" id="UP000332515"/>
    </source>
</evidence>
<dbReference type="SMART" id="SM00903">
    <property type="entry name" value="Flavin_Reduct"/>
    <property type="match status" value="1"/>
</dbReference>
<accession>A0A6A7Y0S2</accession>
<dbReference type="RefSeq" id="WP_153478071.1">
    <property type="nucleotide sequence ID" value="NZ_VWNA01000001.1"/>
</dbReference>
<proteinExistence type="predicted"/>
<dbReference type="AlphaFoldDB" id="A0A6A7Y0S2"/>
<keyword evidence="3" id="KW-1185">Reference proteome</keyword>
<dbReference type="GO" id="GO:0010181">
    <property type="term" value="F:FMN binding"/>
    <property type="evidence" value="ECO:0007669"/>
    <property type="project" value="InterPro"/>
</dbReference>
<reference evidence="2 3" key="1">
    <citation type="submission" date="2019-09" db="EMBL/GenBank/DDBJ databases">
        <title>Segnochrobactrum spirostomi gen. nov., sp. nov., isolated from the ciliate Spirostomum cf. yagiui and description of a novel family, Segnochrobactraceae fam. nov. within the order Rhizobiales of the class Alphaproteobacteria.</title>
        <authorList>
            <person name="Akter S."/>
            <person name="Shazib S.U.A."/>
            <person name="Shin M.K."/>
        </authorList>
    </citation>
    <scope>NUCLEOTIDE SEQUENCE [LARGE SCALE GENOMIC DNA]</scope>
    <source>
        <strain evidence="2 3">Sp-1</strain>
    </source>
</reference>
<sequence length="204" mass="22093">MFYDAIRNDHGLRHDPFKALLAPRPIGWISTVDIDGRPNLAPYSFFGAVAEQPHIVMVSSAGWKDTLSNIRATGEFVCNLATWDLREAVNRSSAPLERGRSEFELVGLTPVPGVLVDAPRVGEAAAALECRVLQIIQLDNLDGSPSENICAFGQVVGIHIADHAIVDGKFDTANVKPIARLGYRDYSVVDAAALFQMTRPPGGE</sequence>